<dbReference type="AlphaFoldDB" id="A0A1M5U703"/>
<keyword evidence="4" id="KW-1185">Reference proteome</keyword>
<evidence type="ECO:0000313" key="4">
    <source>
        <dbReference type="Proteomes" id="UP000184447"/>
    </source>
</evidence>
<dbReference type="InterPro" id="IPR024047">
    <property type="entry name" value="MM3350-like_sf"/>
</dbReference>
<reference evidence="3 4" key="1">
    <citation type="submission" date="2016-11" db="EMBL/GenBank/DDBJ databases">
        <authorList>
            <person name="Jaros S."/>
            <person name="Januszkiewicz K."/>
            <person name="Wedrychowicz H."/>
        </authorList>
    </citation>
    <scope>NUCLEOTIDE SEQUENCE [LARGE SCALE GENOMIC DNA]</scope>
    <source>
        <strain evidence="3 4">DSM 8605</strain>
    </source>
</reference>
<dbReference type="RefSeq" id="WP_073337917.1">
    <property type="nucleotide sequence ID" value="NZ_FQXM01000007.1"/>
</dbReference>
<sequence>MQIALTKKLSTAMGIKPAIIKAEVNPLFTWTANWTKVWDNRRTEDMLVLVNNATRFTVAVYQVKRKELKNISEIINTAISNTLLAMNFSEEVVAEYMEMSDDIEFVQNNSRQAASWVTKAGLECSHYVGREYDGSEKVFNDTIGCFSNRLIVGCSGKSEKSFYPYKLMREELEKITGKEIYKYKAFELEVTLDLDIYKAIRKIIVPANIKLDSFHKVLQSVFNWRNYHLYDFTVFDKDTNELIKRIVPFEDDLEYDNNAILMGNHTLKDILSEKNYIIYTYDMGDNWEHEIKLINVIEDYDKESPYLLVADGQSPPEDVGGVTGFIEFRDIMMNSKSPEYEEMKVWAGYWNLELNDWQKRPGLIWW</sequence>
<gene>
    <name evidence="3" type="ORF">SAMN02745207_01602</name>
</gene>
<dbReference type="PANTHER" id="PTHR41878:SF1">
    <property type="entry name" value="TNPR PROTEIN"/>
    <property type="match status" value="1"/>
</dbReference>
<proteinExistence type="predicted"/>
<dbReference type="Gene3D" id="3.10.290.30">
    <property type="entry name" value="MM3350-like"/>
    <property type="match status" value="1"/>
</dbReference>
<accession>A0A1M5U703</accession>
<dbReference type="OrthoDB" id="9801392at2"/>
<organism evidence="3 4">
    <name type="scientific">Clostridium grantii DSM 8605</name>
    <dbReference type="NCBI Taxonomy" id="1121316"/>
    <lineage>
        <taxon>Bacteria</taxon>
        <taxon>Bacillati</taxon>
        <taxon>Bacillota</taxon>
        <taxon>Clostridia</taxon>
        <taxon>Eubacteriales</taxon>
        <taxon>Clostridiaceae</taxon>
        <taxon>Clostridium</taxon>
    </lineage>
</organism>
<evidence type="ECO:0000313" key="3">
    <source>
        <dbReference type="EMBL" id="SHH58483.1"/>
    </source>
</evidence>
<dbReference type="SUPFAM" id="SSF159941">
    <property type="entry name" value="MM3350-like"/>
    <property type="match status" value="1"/>
</dbReference>
<name>A0A1M5U703_9CLOT</name>
<feature type="domain" description="Plasmid pRiA4b Orf3-like" evidence="1">
    <location>
        <begin position="185"/>
        <end position="354"/>
    </location>
</feature>
<dbReference type="Pfam" id="PF07929">
    <property type="entry name" value="PRiA4_ORF3"/>
    <property type="match status" value="1"/>
</dbReference>
<protein>
    <submittedName>
        <fullName evidence="3">PRiA4b ORF-3-like protein</fullName>
    </submittedName>
</protein>
<dbReference type="InterPro" id="IPR012912">
    <property type="entry name" value="Plasmid_pRiA4b_Orf3-like"/>
</dbReference>
<evidence type="ECO:0000259" key="2">
    <source>
        <dbReference type="Pfam" id="PF22016"/>
    </source>
</evidence>
<dbReference type="EMBL" id="FQXM01000007">
    <property type="protein sequence ID" value="SHH58483.1"/>
    <property type="molecule type" value="Genomic_DNA"/>
</dbReference>
<dbReference type="Proteomes" id="UP000184447">
    <property type="component" value="Unassembled WGS sequence"/>
</dbReference>
<dbReference type="PANTHER" id="PTHR41878">
    <property type="entry name" value="LEXA REPRESSOR-RELATED"/>
    <property type="match status" value="1"/>
</dbReference>
<dbReference type="STRING" id="1121316.SAMN02745207_01602"/>
<evidence type="ECO:0000259" key="1">
    <source>
        <dbReference type="Pfam" id="PF07929"/>
    </source>
</evidence>
<dbReference type="InterPro" id="IPR053864">
    <property type="entry name" value="DUF6933"/>
</dbReference>
<feature type="domain" description="DUF6933" evidence="2">
    <location>
        <begin position="2"/>
        <end position="166"/>
    </location>
</feature>
<dbReference type="Pfam" id="PF22016">
    <property type="entry name" value="DUF6933"/>
    <property type="match status" value="1"/>
</dbReference>